<dbReference type="Pfam" id="PF22633">
    <property type="entry name" value="F5_F8_type_C_2"/>
    <property type="match status" value="1"/>
</dbReference>
<dbReference type="AlphaFoldDB" id="A0A402CP70"/>
<name>A0A402CP70_9BACT</name>
<dbReference type="InterPro" id="IPR008928">
    <property type="entry name" value="6-hairpin_glycosidase_sf"/>
</dbReference>
<dbReference type="PROSITE" id="PS50022">
    <property type="entry name" value="FA58C_3"/>
    <property type="match status" value="1"/>
</dbReference>
<dbReference type="SUPFAM" id="SSF49785">
    <property type="entry name" value="Galactose-binding domain-like"/>
    <property type="match status" value="1"/>
</dbReference>
<reference evidence="1 2" key="1">
    <citation type="journal article" date="2019" name="Int. J. Syst. Evol. Microbiol.">
        <title>Capsulimonas corticalis gen. nov., sp. nov., an aerobic capsulated bacterium, of a novel bacterial order, Capsulimonadales ord. nov., of the class Armatimonadia of the phylum Armatimonadetes.</title>
        <authorList>
            <person name="Li J."/>
            <person name="Kudo C."/>
            <person name="Tonouchi A."/>
        </authorList>
    </citation>
    <scope>NUCLEOTIDE SEQUENCE [LARGE SCALE GENOMIC DNA]</scope>
    <source>
        <strain evidence="1 2">AX-7</strain>
    </source>
</reference>
<dbReference type="InterPro" id="IPR054491">
    <property type="entry name" value="MGH1-like_GH"/>
</dbReference>
<evidence type="ECO:0000313" key="2">
    <source>
        <dbReference type="Proteomes" id="UP000287394"/>
    </source>
</evidence>
<dbReference type="Gene3D" id="2.60.120.260">
    <property type="entry name" value="Galactose-binding domain-like"/>
    <property type="match status" value="2"/>
</dbReference>
<dbReference type="Proteomes" id="UP000287394">
    <property type="component" value="Chromosome"/>
</dbReference>
<dbReference type="Gene3D" id="1.50.10.10">
    <property type="match status" value="1"/>
</dbReference>
<dbReference type="KEGG" id="ccot:CCAX7_51980"/>
<gene>
    <name evidence="1" type="ORF">CCAX7_51980</name>
</gene>
<organism evidence="1 2">
    <name type="scientific">Capsulimonas corticalis</name>
    <dbReference type="NCBI Taxonomy" id="2219043"/>
    <lineage>
        <taxon>Bacteria</taxon>
        <taxon>Bacillati</taxon>
        <taxon>Armatimonadota</taxon>
        <taxon>Armatimonadia</taxon>
        <taxon>Capsulimonadales</taxon>
        <taxon>Capsulimonadaceae</taxon>
        <taxon>Capsulimonas</taxon>
    </lineage>
</organism>
<keyword evidence="2" id="KW-1185">Reference proteome</keyword>
<dbReference type="Pfam" id="PF20620">
    <property type="entry name" value="DUF6805"/>
    <property type="match status" value="1"/>
</dbReference>
<protein>
    <submittedName>
        <fullName evidence="1">Uncharacterized protein</fullName>
    </submittedName>
</protein>
<dbReference type="InterPro" id="IPR008979">
    <property type="entry name" value="Galactose-bd-like_sf"/>
</dbReference>
<sequence length="825" mass="92536">MLYAGGALAFFTLPAHGANGKRGETNILPQATLAASHFGHDAPWYKENIPFFECSDPQITEIYYYRWKDYKSHLRDLGARGYIATEFLDDVGWSLKPYESLNDATAFHIHEGRWLRDRRYMDDYIDFMYHGGNDRHFSESIADAAYSRYLVDSDRAFAVKNLEEMKRIYQQWDDHWDAGKGLYFIEPLLDATEYTISSIDASGGRDGFVGGDAFRPSINSFMFANARAISRLSALAGDAATAQEYASKADTLRSLMERDLWNDDFQHYIDRYKVSNQFVHYWDFIRGRELAGYTPWYFDLPDRDPKYAASWRHILDPARLGGPGGIRTVEPSYEYYMRQYRYAHEDGKDKPECQWNGPSWPFQTTLALGGLANFLNDYPKQAIIGDDDYVRLLRQYTQQHYRDGKPDLQEDYDPNTGRAIVGLNRSHHYNHSGYNDLVITGLAGLRPRADDILEINPLLRTGSKSKNPIASLCLENASYHGRLVTILYDRDGKHYHRGVGLSVWVDGRLLAKSPALGRILVKLPKQAAPPRPSTPSLANLAVNLTRSGFPAPSASLNSAPADLYPAVDGRVWFYPELRNYWTNLGSRSQSDWFSLDLGSVKTVQSARLYFYGDGAKFKAPASAAIQYWTGNKWADAPGGKTSALKPVENGETVIRFAPVQTSRLRVLFANPESAAVALVEMKVYGTQLVASPERTATAQVTGLPLELEGLQQENSRTGEFNGKRWRDANDGGYFAFDLKTAPNAPNALVVTYWGGDAGNRRFDILVNGVHLAEQTLENNQPGQFFDVSYPIPTDLTQGKSTITVRFQAKPGATAGGVFGAQLAPR</sequence>
<dbReference type="Pfam" id="PF22422">
    <property type="entry name" value="MGH1-like_GH"/>
    <property type="match status" value="1"/>
</dbReference>
<dbReference type="EMBL" id="AP025739">
    <property type="protein sequence ID" value="BDI33147.1"/>
    <property type="molecule type" value="Genomic_DNA"/>
</dbReference>
<dbReference type="InterPro" id="IPR012341">
    <property type="entry name" value="6hp_glycosidase-like_sf"/>
</dbReference>
<dbReference type="InterPro" id="IPR046544">
    <property type="entry name" value="GH146_SB_dom"/>
</dbReference>
<accession>A0A402CP70</accession>
<evidence type="ECO:0000313" key="1">
    <source>
        <dbReference type="EMBL" id="BDI33147.1"/>
    </source>
</evidence>
<dbReference type="InterPro" id="IPR000421">
    <property type="entry name" value="FA58C"/>
</dbReference>
<dbReference type="GO" id="GO:0005975">
    <property type="term" value="P:carbohydrate metabolic process"/>
    <property type="evidence" value="ECO:0007669"/>
    <property type="project" value="InterPro"/>
</dbReference>
<dbReference type="SUPFAM" id="SSF48208">
    <property type="entry name" value="Six-hairpin glycosidases"/>
    <property type="match status" value="1"/>
</dbReference>
<proteinExistence type="predicted"/>